<dbReference type="Pfam" id="PF17668">
    <property type="entry name" value="Acetyltransf_17"/>
    <property type="match status" value="1"/>
</dbReference>
<name>A0ABS7U0K2_9BACT</name>
<dbReference type="InterPro" id="IPR025559">
    <property type="entry name" value="Eis_dom"/>
</dbReference>
<dbReference type="Gene3D" id="3.40.630.30">
    <property type="match status" value="2"/>
</dbReference>
<dbReference type="PROSITE" id="PS51186">
    <property type="entry name" value="GNAT"/>
    <property type="match status" value="1"/>
</dbReference>
<dbReference type="PANTHER" id="PTHR37817:SF1">
    <property type="entry name" value="N-ACETYLTRANSFERASE EIS"/>
    <property type="match status" value="1"/>
</dbReference>
<dbReference type="EC" id="2.3.1.-" evidence="2"/>
<dbReference type="GO" id="GO:0016746">
    <property type="term" value="F:acyltransferase activity"/>
    <property type="evidence" value="ECO:0007669"/>
    <property type="project" value="UniProtKB-KW"/>
</dbReference>
<dbReference type="EMBL" id="JAIRAU010000045">
    <property type="protein sequence ID" value="MBZ5713979.1"/>
    <property type="molecule type" value="Genomic_DNA"/>
</dbReference>
<evidence type="ECO:0000313" key="2">
    <source>
        <dbReference type="EMBL" id="MBZ5713979.1"/>
    </source>
</evidence>
<keyword evidence="3" id="KW-1185">Reference proteome</keyword>
<dbReference type="SUPFAM" id="SSF55729">
    <property type="entry name" value="Acyl-CoA N-acyltransferases (Nat)"/>
    <property type="match status" value="1"/>
</dbReference>
<dbReference type="InterPro" id="IPR051554">
    <property type="entry name" value="Acetyltransferase_Eis"/>
</dbReference>
<accession>A0ABS7U0K2</accession>
<dbReference type="Pfam" id="PF13530">
    <property type="entry name" value="SCP2_2"/>
    <property type="match status" value="1"/>
</dbReference>
<organism evidence="2 3">
    <name type="scientific">Nannocystis pusilla</name>
    <dbReference type="NCBI Taxonomy" id="889268"/>
    <lineage>
        <taxon>Bacteria</taxon>
        <taxon>Pseudomonadati</taxon>
        <taxon>Myxococcota</taxon>
        <taxon>Polyangia</taxon>
        <taxon>Nannocystales</taxon>
        <taxon>Nannocystaceae</taxon>
        <taxon>Nannocystis</taxon>
    </lineage>
</organism>
<dbReference type="Gene3D" id="3.30.1050.10">
    <property type="entry name" value="SCP2 sterol-binding domain"/>
    <property type="match status" value="1"/>
</dbReference>
<proteinExistence type="predicted"/>
<dbReference type="Pfam" id="PF13527">
    <property type="entry name" value="Acetyltransf_9"/>
    <property type="match status" value="1"/>
</dbReference>
<protein>
    <submittedName>
        <fullName evidence="2">GNAT family N-acetyltransferase</fullName>
        <ecNumber evidence="2">2.3.1.-</ecNumber>
    </submittedName>
</protein>
<keyword evidence="2" id="KW-0012">Acyltransferase</keyword>
<dbReference type="InterPro" id="IPR041380">
    <property type="entry name" value="Acetyltransf_17"/>
</dbReference>
<keyword evidence="2" id="KW-0808">Transferase</keyword>
<feature type="domain" description="N-acetyltransferase" evidence="1">
    <location>
        <begin position="1"/>
        <end position="143"/>
    </location>
</feature>
<evidence type="ECO:0000259" key="1">
    <source>
        <dbReference type="PROSITE" id="PS51186"/>
    </source>
</evidence>
<dbReference type="PANTHER" id="PTHR37817">
    <property type="entry name" value="N-ACETYLTRANSFERASE EIS"/>
    <property type="match status" value="1"/>
</dbReference>
<dbReference type="InterPro" id="IPR000182">
    <property type="entry name" value="GNAT_dom"/>
</dbReference>
<reference evidence="2" key="1">
    <citation type="submission" date="2021-08" db="EMBL/GenBank/DDBJ databases">
        <authorList>
            <person name="Stevens D.C."/>
        </authorList>
    </citation>
    <scope>NUCLEOTIDE SEQUENCE</scope>
    <source>
        <strain evidence="2">DSM 53165</strain>
    </source>
</reference>
<dbReference type="InterPro" id="IPR016181">
    <property type="entry name" value="Acyl_CoA_acyltransferase"/>
</dbReference>
<comment type="caution">
    <text evidence="2">The sequence shown here is derived from an EMBL/GenBank/DDBJ whole genome shotgun (WGS) entry which is preliminary data.</text>
</comment>
<gene>
    <name evidence="2" type="ORF">K7C98_32505</name>
</gene>
<dbReference type="InterPro" id="IPR036527">
    <property type="entry name" value="SCP2_sterol-bd_dom_sf"/>
</dbReference>
<sequence length="391" mass="42617">MHDRLLTPLRDDDRPAVLRTLALAFGATQQGIEGWVAVAGAEHFRVLRDGARPAACLLEIAMGQFFGGVSVPMLGVAGVAVAPEDRGRGYARAMMQAFVREAAAAGWPLAGLYASTHTLYRGVGFEHAGYRFRHTVALTQLVAREARGRLVALADADRDDIHACYTAFAALHDGALDRGVYIWSRLRNLRDMEFTGFGVRDDDGRLAGYLYLHQSRRPDGRFDLMLSDVVFLEAWAGRRLVEFLANFAMYGVDLVFHGGPTHPLLELLPQQRHQSELLDSWLLRIVDVPRALAARRYAPTVSAELHLEVDDPLVPANHGRFILRVEGGRGEVEPGGHGHLRTGVRGLACMFSGYTTPAQAALLGLVAGDPAVLRAAAGVFAGGTPWMSDMF</sequence>
<dbReference type="SUPFAM" id="SSF55718">
    <property type="entry name" value="SCP-like"/>
    <property type="match status" value="1"/>
</dbReference>
<dbReference type="RefSeq" id="WP_224195714.1">
    <property type="nucleotide sequence ID" value="NZ_JAIRAU010000045.1"/>
</dbReference>
<evidence type="ECO:0000313" key="3">
    <source>
        <dbReference type="Proteomes" id="UP001139031"/>
    </source>
</evidence>
<dbReference type="Proteomes" id="UP001139031">
    <property type="component" value="Unassembled WGS sequence"/>
</dbReference>
<dbReference type="CDD" id="cd04301">
    <property type="entry name" value="NAT_SF"/>
    <property type="match status" value="1"/>
</dbReference>